<dbReference type="Proteomes" id="UP001231189">
    <property type="component" value="Unassembled WGS sequence"/>
</dbReference>
<proteinExistence type="predicted"/>
<keyword evidence="9" id="KW-1185">Reference proteome</keyword>
<dbReference type="PANTHER" id="PTHR31677:SF75">
    <property type="entry name" value="ETHYLENE-RESPONSIVE TRANSCRIPTION FACTOR ERF084"/>
    <property type="match status" value="1"/>
</dbReference>
<dbReference type="AlphaFoldDB" id="A0AAD8R8B2"/>
<dbReference type="GO" id="GO:0005634">
    <property type="term" value="C:nucleus"/>
    <property type="evidence" value="ECO:0007669"/>
    <property type="project" value="UniProtKB-SubCell"/>
</dbReference>
<protein>
    <recommendedName>
        <fullName evidence="7">AP2/ERF domain-containing protein</fullName>
    </recommendedName>
</protein>
<evidence type="ECO:0000256" key="4">
    <source>
        <dbReference type="ARBA" id="ARBA00023163"/>
    </source>
</evidence>
<evidence type="ECO:0000256" key="5">
    <source>
        <dbReference type="ARBA" id="ARBA00023242"/>
    </source>
</evidence>
<evidence type="ECO:0000259" key="7">
    <source>
        <dbReference type="PROSITE" id="PS51032"/>
    </source>
</evidence>
<reference evidence="8" key="1">
    <citation type="submission" date="2023-07" db="EMBL/GenBank/DDBJ databases">
        <title>A chromosome-level genome assembly of Lolium multiflorum.</title>
        <authorList>
            <person name="Chen Y."/>
            <person name="Copetti D."/>
            <person name="Kolliker R."/>
            <person name="Studer B."/>
        </authorList>
    </citation>
    <scope>NUCLEOTIDE SEQUENCE</scope>
    <source>
        <strain evidence="8">02402/16</strain>
        <tissue evidence="8">Leaf</tissue>
    </source>
</reference>
<comment type="subcellular location">
    <subcellularLocation>
        <location evidence="1">Nucleus</location>
    </subcellularLocation>
</comment>
<dbReference type="PANTHER" id="PTHR31677">
    <property type="entry name" value="AP2 DOMAIN CLASS TRANSCRIPTION FACTOR"/>
    <property type="match status" value="1"/>
</dbReference>
<evidence type="ECO:0000313" key="8">
    <source>
        <dbReference type="EMBL" id="KAK1614894.1"/>
    </source>
</evidence>
<keyword evidence="2" id="KW-0805">Transcription regulation</keyword>
<feature type="region of interest" description="Disordered" evidence="6">
    <location>
        <begin position="1"/>
        <end position="51"/>
    </location>
</feature>
<name>A0AAD8R8B2_LOLMU</name>
<dbReference type="InterPro" id="IPR036955">
    <property type="entry name" value="AP2/ERF_dom_sf"/>
</dbReference>
<dbReference type="GO" id="GO:0003700">
    <property type="term" value="F:DNA-binding transcription factor activity"/>
    <property type="evidence" value="ECO:0007669"/>
    <property type="project" value="InterPro"/>
</dbReference>
<dbReference type="GO" id="GO:0003677">
    <property type="term" value="F:DNA binding"/>
    <property type="evidence" value="ECO:0007669"/>
    <property type="project" value="UniProtKB-KW"/>
</dbReference>
<feature type="domain" description="AP2/ERF" evidence="7">
    <location>
        <begin position="30"/>
        <end position="89"/>
    </location>
</feature>
<organism evidence="8 9">
    <name type="scientific">Lolium multiflorum</name>
    <name type="common">Italian ryegrass</name>
    <name type="synonym">Lolium perenne subsp. multiflorum</name>
    <dbReference type="NCBI Taxonomy" id="4521"/>
    <lineage>
        <taxon>Eukaryota</taxon>
        <taxon>Viridiplantae</taxon>
        <taxon>Streptophyta</taxon>
        <taxon>Embryophyta</taxon>
        <taxon>Tracheophyta</taxon>
        <taxon>Spermatophyta</taxon>
        <taxon>Magnoliopsida</taxon>
        <taxon>Liliopsida</taxon>
        <taxon>Poales</taxon>
        <taxon>Poaceae</taxon>
        <taxon>BOP clade</taxon>
        <taxon>Pooideae</taxon>
        <taxon>Poodae</taxon>
        <taxon>Poeae</taxon>
        <taxon>Poeae Chloroplast Group 2 (Poeae type)</taxon>
        <taxon>Loliodinae</taxon>
        <taxon>Loliinae</taxon>
        <taxon>Lolium</taxon>
    </lineage>
</organism>
<dbReference type="CDD" id="cd00018">
    <property type="entry name" value="AP2"/>
    <property type="match status" value="1"/>
</dbReference>
<dbReference type="InterPro" id="IPR016177">
    <property type="entry name" value="DNA-bd_dom_sf"/>
</dbReference>
<evidence type="ECO:0000313" key="9">
    <source>
        <dbReference type="Proteomes" id="UP001231189"/>
    </source>
</evidence>
<dbReference type="Pfam" id="PF00847">
    <property type="entry name" value="AP2"/>
    <property type="match status" value="1"/>
</dbReference>
<keyword evidence="4" id="KW-0804">Transcription</keyword>
<evidence type="ECO:0000256" key="3">
    <source>
        <dbReference type="ARBA" id="ARBA00023125"/>
    </source>
</evidence>
<evidence type="ECO:0000256" key="1">
    <source>
        <dbReference type="ARBA" id="ARBA00004123"/>
    </source>
</evidence>
<sequence length="163" mass="17763">MSEEPEVHHGGMRAGGRKRTEKAKPDARTKFRGVSRQPSGRYGAQIRESKGKAHTHTWLGTFDKDEDAARVYDAAAVKRRGPAAITNFQQPIAVDVQDSEALIAAETLQHMSLAVHGDDPDWEALIAAATLQQMSLAGHGDDPDWEALIAADSPADVASWPWR</sequence>
<evidence type="ECO:0000256" key="2">
    <source>
        <dbReference type="ARBA" id="ARBA00023015"/>
    </source>
</evidence>
<dbReference type="InterPro" id="IPR001471">
    <property type="entry name" value="AP2/ERF_dom"/>
</dbReference>
<dbReference type="SMART" id="SM00380">
    <property type="entry name" value="AP2"/>
    <property type="match status" value="1"/>
</dbReference>
<gene>
    <name evidence="8" type="ORF">QYE76_020411</name>
</gene>
<evidence type="ECO:0000256" key="6">
    <source>
        <dbReference type="SAM" id="MobiDB-lite"/>
    </source>
</evidence>
<dbReference type="PROSITE" id="PS51032">
    <property type="entry name" value="AP2_ERF"/>
    <property type="match status" value="1"/>
</dbReference>
<comment type="caution">
    <text evidence="8">The sequence shown here is derived from an EMBL/GenBank/DDBJ whole genome shotgun (WGS) entry which is preliminary data.</text>
</comment>
<dbReference type="Gene3D" id="3.30.730.10">
    <property type="entry name" value="AP2/ERF domain"/>
    <property type="match status" value="1"/>
</dbReference>
<accession>A0AAD8R8B2</accession>
<dbReference type="SUPFAM" id="SSF54171">
    <property type="entry name" value="DNA-binding domain"/>
    <property type="match status" value="1"/>
</dbReference>
<dbReference type="EMBL" id="JAUUTY010000006">
    <property type="protein sequence ID" value="KAK1614894.1"/>
    <property type="molecule type" value="Genomic_DNA"/>
</dbReference>
<keyword evidence="5" id="KW-0539">Nucleus</keyword>
<keyword evidence="3" id="KW-0238">DNA-binding</keyword>